<accession>A0ABM0MS68</accession>
<feature type="region of interest" description="Disordered" evidence="1">
    <location>
        <begin position="231"/>
        <end position="285"/>
    </location>
</feature>
<dbReference type="Proteomes" id="UP000694865">
    <property type="component" value="Unplaced"/>
</dbReference>
<sequence length="431" mass="48650">MPLITRCLCWDDLRSGAQATAIYTVVFSLIGIFIFIYYLSFYGSKMEDDSTAAIIYKLWFVMVFVYALVFIVAVILMVGVQNDQKNLLLPYLFYMVFYMFADAGVNAYVYIVGGSTSINVFNLSLCVVREAITFWCELCIFSLYQLLISAENARAKDAMSRECQVSTITLNDKLCVSPEKLPDTGQRGRSYNQQKNCKFNSGPNQNDVFDELFRPRSALSARDVRLLSTPTPSPSLQFDFGSTGSMRSGVEGQEQLEPPVTPDTKSRRKYDIGQSARNSKQVNVEVHQGHYRELDTVGLLEMEEFSDETSYGGTVFSSDSDQSSTNEDLADLKRTMDALTQRMRLVSCGARGVTKSIENIAKEQQILQGEIYELRDTRGRIVTPYKAGERGRIRDSETLNEGIVSNVYMGRTSTPTNGRRINWEEMWSSKL</sequence>
<feature type="transmembrane region" description="Helical" evidence="2">
    <location>
        <begin position="21"/>
        <end position="39"/>
    </location>
</feature>
<evidence type="ECO:0000256" key="2">
    <source>
        <dbReference type="SAM" id="Phobius"/>
    </source>
</evidence>
<keyword evidence="3" id="KW-1185">Reference proteome</keyword>
<dbReference type="RefSeq" id="XP_006822859.1">
    <property type="nucleotide sequence ID" value="XM_006822796.1"/>
</dbReference>
<keyword evidence="2" id="KW-0812">Transmembrane</keyword>
<dbReference type="GeneID" id="102800791"/>
<feature type="transmembrane region" description="Helical" evidence="2">
    <location>
        <begin position="91"/>
        <end position="111"/>
    </location>
</feature>
<reference evidence="4" key="1">
    <citation type="submission" date="2025-08" db="UniProtKB">
        <authorList>
            <consortium name="RefSeq"/>
        </authorList>
    </citation>
    <scope>IDENTIFICATION</scope>
    <source>
        <tissue evidence="4">Testes</tissue>
    </source>
</reference>
<dbReference type="PANTHER" id="PTHR36694">
    <property type="entry name" value="PASIFLORA 1, ISOFORM A-RELATED"/>
    <property type="match status" value="1"/>
</dbReference>
<dbReference type="PANTHER" id="PTHR36694:SF11">
    <property type="entry name" value="LP21121P-RELATED"/>
    <property type="match status" value="1"/>
</dbReference>
<feature type="compositionally biased region" description="Polar residues" evidence="1">
    <location>
        <begin position="231"/>
        <end position="246"/>
    </location>
</feature>
<evidence type="ECO:0000313" key="3">
    <source>
        <dbReference type="Proteomes" id="UP000694865"/>
    </source>
</evidence>
<keyword evidence="2" id="KW-0472">Membrane</keyword>
<feature type="transmembrane region" description="Helical" evidence="2">
    <location>
        <begin position="59"/>
        <end position="79"/>
    </location>
</feature>
<evidence type="ECO:0000313" key="4">
    <source>
        <dbReference type="RefSeq" id="XP_006822859.1"/>
    </source>
</evidence>
<protein>
    <submittedName>
        <fullName evidence="4">Uncharacterized protein LOC102800791</fullName>
    </submittedName>
</protein>
<gene>
    <name evidence="4" type="primary">LOC102800791</name>
</gene>
<evidence type="ECO:0000256" key="1">
    <source>
        <dbReference type="SAM" id="MobiDB-lite"/>
    </source>
</evidence>
<keyword evidence="2" id="KW-1133">Transmembrane helix</keyword>
<organism evidence="3 4">
    <name type="scientific">Saccoglossus kowalevskii</name>
    <name type="common">Acorn worm</name>
    <dbReference type="NCBI Taxonomy" id="10224"/>
    <lineage>
        <taxon>Eukaryota</taxon>
        <taxon>Metazoa</taxon>
        <taxon>Hemichordata</taxon>
        <taxon>Enteropneusta</taxon>
        <taxon>Harrimaniidae</taxon>
        <taxon>Saccoglossus</taxon>
    </lineage>
</organism>
<proteinExistence type="predicted"/>
<name>A0ABM0MS68_SACKO</name>